<sequence length="89" mass="10497">FAIFGTLGQSIRFSVKPFFRKTIDEIFKKVIWKQGINLKPKSKLLDFIEEVSEIEELYLDIAEINIKSNLRYLKKPFKSDRSMGKILKK</sequence>
<protein>
    <submittedName>
        <fullName evidence="1">Uncharacterized protein</fullName>
    </submittedName>
</protein>
<dbReference type="EMBL" id="REGN01000410">
    <property type="protein sequence ID" value="RNA42148.1"/>
    <property type="molecule type" value="Genomic_DNA"/>
</dbReference>
<organism evidence="1 2">
    <name type="scientific">Brachionus plicatilis</name>
    <name type="common">Marine rotifer</name>
    <name type="synonym">Brachionus muelleri</name>
    <dbReference type="NCBI Taxonomy" id="10195"/>
    <lineage>
        <taxon>Eukaryota</taxon>
        <taxon>Metazoa</taxon>
        <taxon>Spiralia</taxon>
        <taxon>Gnathifera</taxon>
        <taxon>Rotifera</taxon>
        <taxon>Eurotatoria</taxon>
        <taxon>Monogononta</taxon>
        <taxon>Pseudotrocha</taxon>
        <taxon>Ploima</taxon>
        <taxon>Brachionidae</taxon>
        <taxon>Brachionus</taxon>
    </lineage>
</organism>
<feature type="non-terminal residue" evidence="1">
    <location>
        <position position="1"/>
    </location>
</feature>
<evidence type="ECO:0000313" key="2">
    <source>
        <dbReference type="Proteomes" id="UP000276133"/>
    </source>
</evidence>
<accession>A0A3M7T2U4</accession>
<dbReference type="Proteomes" id="UP000276133">
    <property type="component" value="Unassembled WGS sequence"/>
</dbReference>
<reference evidence="1 2" key="1">
    <citation type="journal article" date="2018" name="Sci. Rep.">
        <title>Genomic signatures of local adaptation to the degree of environmental predictability in rotifers.</title>
        <authorList>
            <person name="Franch-Gras L."/>
            <person name="Hahn C."/>
            <person name="Garcia-Roger E.M."/>
            <person name="Carmona M.J."/>
            <person name="Serra M."/>
            <person name="Gomez A."/>
        </authorList>
    </citation>
    <scope>NUCLEOTIDE SEQUENCE [LARGE SCALE GENOMIC DNA]</scope>
    <source>
        <strain evidence="1">HYR1</strain>
    </source>
</reference>
<comment type="caution">
    <text evidence="1">The sequence shown here is derived from an EMBL/GenBank/DDBJ whole genome shotgun (WGS) entry which is preliminary data.</text>
</comment>
<proteinExistence type="predicted"/>
<keyword evidence="2" id="KW-1185">Reference proteome</keyword>
<gene>
    <name evidence="1" type="ORF">BpHYR1_032426</name>
</gene>
<dbReference type="AlphaFoldDB" id="A0A3M7T2U4"/>
<name>A0A3M7T2U4_BRAPC</name>
<evidence type="ECO:0000313" key="1">
    <source>
        <dbReference type="EMBL" id="RNA42148.1"/>
    </source>
</evidence>